<name>A0A6J3BYS4_GALME</name>
<protein>
    <submittedName>
        <fullName evidence="3">Uncharacterized protein LOC116412949</fullName>
    </submittedName>
</protein>
<sequence length="188" mass="21299">MFSLLLFYFICGNNAFGISADKMIAKGKWSIQAIEKCPEPEQYYLQYEVSKRKLTRMKDGFDADFQLAITMDETFSMHAEMCQFVDGGCKPFQEFDEDCFVCFINKYAESNAKKLLSMADIDPPEFPVAPGEYAVTGYDFDYCELPQDGVVGTFGVTGYVMNGSEALFCCYMIAEFVELDEDESNECV</sequence>
<dbReference type="RefSeq" id="XP_031765071.1">
    <property type="nucleotide sequence ID" value="XM_031909211.2"/>
</dbReference>
<reference evidence="3" key="1">
    <citation type="submission" date="2025-08" db="UniProtKB">
        <authorList>
            <consortium name="RefSeq"/>
        </authorList>
    </citation>
    <scope>IDENTIFICATION</scope>
    <source>
        <tissue evidence="3">Whole larvae</tissue>
    </source>
</reference>
<dbReference type="OrthoDB" id="8179976at2759"/>
<keyword evidence="2" id="KW-1185">Reference proteome</keyword>
<evidence type="ECO:0000256" key="1">
    <source>
        <dbReference type="SAM" id="SignalP"/>
    </source>
</evidence>
<organism evidence="2 3">
    <name type="scientific">Galleria mellonella</name>
    <name type="common">Greater wax moth</name>
    <dbReference type="NCBI Taxonomy" id="7137"/>
    <lineage>
        <taxon>Eukaryota</taxon>
        <taxon>Metazoa</taxon>
        <taxon>Ecdysozoa</taxon>
        <taxon>Arthropoda</taxon>
        <taxon>Hexapoda</taxon>
        <taxon>Insecta</taxon>
        <taxon>Pterygota</taxon>
        <taxon>Neoptera</taxon>
        <taxon>Endopterygota</taxon>
        <taxon>Lepidoptera</taxon>
        <taxon>Glossata</taxon>
        <taxon>Ditrysia</taxon>
        <taxon>Pyraloidea</taxon>
        <taxon>Pyralidae</taxon>
        <taxon>Galleriinae</taxon>
        <taxon>Galleria</taxon>
    </lineage>
</organism>
<dbReference type="KEGG" id="gmw:116412949"/>
<accession>A0A6J3BYS4</accession>
<dbReference type="GeneID" id="116412949"/>
<dbReference type="AlphaFoldDB" id="A0A6J3BYS4"/>
<dbReference type="Proteomes" id="UP001652740">
    <property type="component" value="Unplaced"/>
</dbReference>
<feature type="signal peptide" evidence="1">
    <location>
        <begin position="1"/>
        <end position="15"/>
    </location>
</feature>
<feature type="chain" id="PRO_5026941437" evidence="1">
    <location>
        <begin position="16"/>
        <end position="188"/>
    </location>
</feature>
<dbReference type="InParanoid" id="A0A6J3BYS4"/>
<keyword evidence="1" id="KW-0732">Signal</keyword>
<gene>
    <name evidence="3" type="primary">LOC116412949</name>
</gene>
<proteinExistence type="predicted"/>
<evidence type="ECO:0000313" key="3">
    <source>
        <dbReference type="RefSeq" id="XP_031765071.1"/>
    </source>
</evidence>
<evidence type="ECO:0000313" key="2">
    <source>
        <dbReference type="Proteomes" id="UP001652740"/>
    </source>
</evidence>